<dbReference type="AlphaFoldDB" id="A0A238WNB6"/>
<dbReference type="RefSeq" id="WP_179278756.1">
    <property type="nucleotide sequence ID" value="NZ_FZNP01000003.1"/>
</dbReference>
<evidence type="ECO:0000256" key="1">
    <source>
        <dbReference type="SAM" id="MobiDB-lite"/>
    </source>
</evidence>
<protein>
    <submittedName>
        <fullName evidence="2">Uncharacterized protein</fullName>
    </submittedName>
</protein>
<proteinExistence type="predicted"/>
<organism evidence="2 3">
    <name type="scientific">Actinomadura mexicana</name>
    <dbReference type="NCBI Taxonomy" id="134959"/>
    <lineage>
        <taxon>Bacteria</taxon>
        <taxon>Bacillati</taxon>
        <taxon>Actinomycetota</taxon>
        <taxon>Actinomycetes</taxon>
        <taxon>Streptosporangiales</taxon>
        <taxon>Thermomonosporaceae</taxon>
        <taxon>Actinomadura</taxon>
    </lineage>
</organism>
<name>A0A238WNB6_9ACTN</name>
<keyword evidence="3" id="KW-1185">Reference proteome</keyword>
<reference evidence="3" key="1">
    <citation type="submission" date="2017-06" db="EMBL/GenBank/DDBJ databases">
        <authorList>
            <person name="Varghese N."/>
            <person name="Submissions S."/>
        </authorList>
    </citation>
    <scope>NUCLEOTIDE SEQUENCE [LARGE SCALE GENOMIC DNA]</scope>
    <source>
        <strain evidence="3">DSM 44485</strain>
    </source>
</reference>
<evidence type="ECO:0000313" key="3">
    <source>
        <dbReference type="Proteomes" id="UP000198420"/>
    </source>
</evidence>
<gene>
    <name evidence="2" type="ORF">SAMN06265355_10396</name>
</gene>
<feature type="region of interest" description="Disordered" evidence="1">
    <location>
        <begin position="1"/>
        <end position="58"/>
    </location>
</feature>
<dbReference type="Proteomes" id="UP000198420">
    <property type="component" value="Unassembled WGS sequence"/>
</dbReference>
<dbReference type="EMBL" id="FZNP01000003">
    <property type="protein sequence ID" value="SNR48080.1"/>
    <property type="molecule type" value="Genomic_DNA"/>
</dbReference>
<sequence length="58" mass="6098">MADTHDPKKWQTGLDMTSSSDPDVRAAGFVQLRDAENDTDGSHPGGAKPKPEGTTGQS</sequence>
<accession>A0A238WNB6</accession>
<evidence type="ECO:0000313" key="2">
    <source>
        <dbReference type="EMBL" id="SNR48080.1"/>
    </source>
</evidence>